<accession>A0A9W8AP64</accession>
<proteinExistence type="inferred from homology"/>
<dbReference type="PANTHER" id="PTHR10728:SF40">
    <property type="entry name" value="PATATIN FAMILY PROTEIN"/>
    <property type="match status" value="1"/>
</dbReference>
<dbReference type="EMBL" id="JANBPY010000972">
    <property type="protein sequence ID" value="KAJ1962386.1"/>
    <property type="molecule type" value="Genomic_DNA"/>
</dbReference>
<comment type="similarity">
    <text evidence="1 6">Belongs to the lysophospholipase family.</text>
</comment>
<feature type="compositionally biased region" description="Polar residues" evidence="7">
    <location>
        <begin position="775"/>
        <end position="784"/>
    </location>
</feature>
<dbReference type="InterPro" id="IPR002642">
    <property type="entry name" value="LysoPLipase_cat_dom"/>
</dbReference>
<feature type="compositionally biased region" description="Polar residues" evidence="7">
    <location>
        <begin position="757"/>
        <end position="767"/>
    </location>
</feature>
<name>A0A9W8AP64_9FUNG</name>
<dbReference type="Pfam" id="PF01735">
    <property type="entry name" value="PLA2_B"/>
    <property type="match status" value="2"/>
</dbReference>
<evidence type="ECO:0000313" key="9">
    <source>
        <dbReference type="EMBL" id="KAJ1962386.1"/>
    </source>
</evidence>
<dbReference type="SMART" id="SM00022">
    <property type="entry name" value="PLAc"/>
    <property type="match status" value="1"/>
</dbReference>
<evidence type="ECO:0000256" key="5">
    <source>
        <dbReference type="PROSITE-ProRule" id="PRU00555"/>
    </source>
</evidence>
<dbReference type="SUPFAM" id="SSF52151">
    <property type="entry name" value="FabD/lysophospholipase-like"/>
    <property type="match status" value="1"/>
</dbReference>
<comment type="catalytic activity">
    <reaction evidence="6">
        <text>a 1-acyl-sn-glycero-3-phosphocholine + H2O = sn-glycerol 3-phosphocholine + a fatty acid + H(+)</text>
        <dbReference type="Rhea" id="RHEA:15177"/>
        <dbReference type="ChEBI" id="CHEBI:15377"/>
        <dbReference type="ChEBI" id="CHEBI:15378"/>
        <dbReference type="ChEBI" id="CHEBI:16870"/>
        <dbReference type="ChEBI" id="CHEBI:28868"/>
        <dbReference type="ChEBI" id="CHEBI:58168"/>
        <dbReference type="EC" id="3.1.1.5"/>
    </reaction>
</comment>
<sequence>MTWPRTHWLSTTLAFTTGLYFGWRWLSTPTSWRRPYTIQNKSSLVDTTSLDDQATTQDTNVDSDNSTSDSAVVRDLQCYLKVLQDTTHDLLTVLQLRNKYGDATPQTPNLFTRRILDHLEEYFCQLEHLAVSHELSELRPVLTEASALLQTWNRDPATLTESSAQNLESIIHKIYDWAAQYTGWSAVISRHLKTVQETLPGPSDIRGAIQEKTDQARKTWEETLASLAQSALSGTFIETIRAGVDDAKLHPEITRDAQVRLGSSLPLEEMAFRRARMQNACKAFANFIGVPEHEVTPDNLPIISLAASGGGYRAMVSTLGYLTACQKAGILDCTMYMAGVSGSCWTLMQYFVAAEGSMEKLGEHISQQITTSLNSVPALAEALTSPAAATIFAGLVSKYDSGVPLSLVDIYGTLLMARLLTKSLQAPCESHHIKLTDQQQYLARGEYPMPIYTAVRHEVLQSDGTQTEVADPEQPNTASGTGLGAVLPSLDKLTSALSVGSTVEKDNVATSTLVSSETDDHTNTTTAAPFFSALGLYHTHRYQWFEFTPYEIGTADEGDGVWVPAWAFGRRFEHGHSVERLPEPSVGLYLGMFGSAFCATIAHMVDEVKATLATPINHYLESLVKDFQLMVTTTHPIAPSCFHNPFYDPSPARDTPPNTAKDVTHPTMASNMNSGDDTPSTLFSSESLCLMDAGMHNNIPFYPLLRPERQVDVILIFDASSDIDQTPWFARAEQYAKNKGIARWPWGASPWPHPNLSHPTTGPTDDNSPVEHDNYTGTTRSTLPAGQRTDPLHKLTEEPNPFASGHRCAIFTRPHPTRPDDAPHFSEEGASGSASSRRTTCKTAQDAESTNNPSTVNQPPISLVYYPLLANPDYEVVDFDPATAAFCSTYNFSYTREQVQHLARLSQYNFDQEVEHLRATLRK</sequence>
<evidence type="ECO:0000256" key="6">
    <source>
        <dbReference type="RuleBase" id="RU362103"/>
    </source>
</evidence>
<evidence type="ECO:0000313" key="10">
    <source>
        <dbReference type="Proteomes" id="UP001150925"/>
    </source>
</evidence>
<dbReference type="Gene3D" id="3.40.1090.10">
    <property type="entry name" value="Cytosolic phospholipase A2 catalytic domain"/>
    <property type="match status" value="2"/>
</dbReference>
<dbReference type="PANTHER" id="PTHR10728">
    <property type="entry name" value="CYTOSOLIC PHOSPHOLIPASE A2"/>
    <property type="match status" value="1"/>
</dbReference>
<organism evidence="9 10">
    <name type="scientific">Dispira parvispora</name>
    <dbReference type="NCBI Taxonomy" id="1520584"/>
    <lineage>
        <taxon>Eukaryota</taxon>
        <taxon>Fungi</taxon>
        <taxon>Fungi incertae sedis</taxon>
        <taxon>Zoopagomycota</taxon>
        <taxon>Kickxellomycotina</taxon>
        <taxon>Dimargaritomycetes</taxon>
        <taxon>Dimargaritales</taxon>
        <taxon>Dimargaritaceae</taxon>
        <taxon>Dispira</taxon>
    </lineage>
</organism>
<dbReference type="GO" id="GO:0046475">
    <property type="term" value="P:glycerophospholipid catabolic process"/>
    <property type="evidence" value="ECO:0007669"/>
    <property type="project" value="TreeGrafter"/>
</dbReference>
<dbReference type="PROSITE" id="PS51210">
    <property type="entry name" value="PLA2C"/>
    <property type="match status" value="1"/>
</dbReference>
<gene>
    <name evidence="9" type="ORF">IWQ62_003548</name>
</gene>
<feature type="domain" description="PLA2c" evidence="8">
    <location>
        <begin position="251"/>
        <end position="923"/>
    </location>
</feature>
<evidence type="ECO:0000259" key="8">
    <source>
        <dbReference type="PROSITE" id="PS51210"/>
    </source>
</evidence>
<dbReference type="GO" id="GO:0004623">
    <property type="term" value="F:phospholipase A2 activity"/>
    <property type="evidence" value="ECO:0007669"/>
    <property type="project" value="TreeGrafter"/>
</dbReference>
<keyword evidence="2 5" id="KW-0378">Hydrolase</keyword>
<evidence type="ECO:0000256" key="3">
    <source>
        <dbReference type="ARBA" id="ARBA00022963"/>
    </source>
</evidence>
<dbReference type="EC" id="3.1.1.5" evidence="6"/>
<evidence type="ECO:0000256" key="1">
    <source>
        <dbReference type="ARBA" id="ARBA00008780"/>
    </source>
</evidence>
<dbReference type="Proteomes" id="UP001150925">
    <property type="component" value="Unassembled WGS sequence"/>
</dbReference>
<feature type="region of interest" description="Disordered" evidence="7">
    <location>
        <begin position="750"/>
        <end position="860"/>
    </location>
</feature>
<keyword evidence="4 5" id="KW-0443">Lipid metabolism</keyword>
<keyword evidence="10" id="KW-1185">Reference proteome</keyword>
<dbReference type="GO" id="GO:0005829">
    <property type="term" value="C:cytosol"/>
    <property type="evidence" value="ECO:0007669"/>
    <property type="project" value="TreeGrafter"/>
</dbReference>
<evidence type="ECO:0000256" key="7">
    <source>
        <dbReference type="SAM" id="MobiDB-lite"/>
    </source>
</evidence>
<feature type="non-terminal residue" evidence="9">
    <location>
        <position position="923"/>
    </location>
</feature>
<protein>
    <recommendedName>
        <fullName evidence="6">Lysophospholipase</fullName>
        <ecNumber evidence="6">3.1.1.5</ecNumber>
    </recommendedName>
</protein>
<dbReference type="GO" id="GO:0004622">
    <property type="term" value="F:phosphatidylcholine lysophospholipase activity"/>
    <property type="evidence" value="ECO:0007669"/>
    <property type="project" value="UniProtKB-EC"/>
</dbReference>
<dbReference type="InterPro" id="IPR016035">
    <property type="entry name" value="Acyl_Trfase/lysoPLipase"/>
</dbReference>
<keyword evidence="3 5" id="KW-0442">Lipid degradation</keyword>
<reference evidence="9" key="1">
    <citation type="submission" date="2022-07" db="EMBL/GenBank/DDBJ databases">
        <title>Phylogenomic reconstructions and comparative analyses of Kickxellomycotina fungi.</title>
        <authorList>
            <person name="Reynolds N.K."/>
            <person name="Stajich J.E."/>
            <person name="Barry K."/>
            <person name="Grigoriev I.V."/>
            <person name="Crous P."/>
            <person name="Smith M.E."/>
        </authorList>
    </citation>
    <scope>NUCLEOTIDE SEQUENCE</scope>
    <source>
        <strain evidence="9">RSA 1196</strain>
    </source>
</reference>
<evidence type="ECO:0000256" key="4">
    <source>
        <dbReference type="ARBA" id="ARBA00023098"/>
    </source>
</evidence>
<feature type="compositionally biased region" description="Basic and acidic residues" evidence="7">
    <location>
        <begin position="817"/>
        <end position="827"/>
    </location>
</feature>
<dbReference type="OrthoDB" id="6121437at2759"/>
<comment type="caution">
    <text evidence="9">The sequence shown here is derived from an EMBL/GenBank/DDBJ whole genome shotgun (WGS) entry which is preliminary data.</text>
</comment>
<evidence type="ECO:0000256" key="2">
    <source>
        <dbReference type="ARBA" id="ARBA00022801"/>
    </source>
</evidence>
<feature type="compositionally biased region" description="Low complexity" evidence="7">
    <location>
        <begin position="828"/>
        <end position="838"/>
    </location>
</feature>
<dbReference type="AlphaFoldDB" id="A0A9W8AP64"/>
<feature type="compositionally biased region" description="Polar residues" evidence="7">
    <location>
        <begin position="841"/>
        <end position="860"/>
    </location>
</feature>